<dbReference type="RefSeq" id="WP_011021648.1">
    <property type="nucleotide sequence ID" value="NC_003552.1"/>
</dbReference>
<evidence type="ECO:0000313" key="2">
    <source>
        <dbReference type="Proteomes" id="UP000002487"/>
    </source>
</evidence>
<sequence>MTTDKLFESLEKIVEKSQDYLVIGSLSFLPLLKNYREPGIDLDISIEKGLFYRRKNIVEAIGNIQVLRLNEIAVANKSFVSKLISPKTDFIHLETKEGLLDIQLYEHKKESIEIKLGMGFSLSLPNSIIKRSKILKWKGHSYRAAPLEWMFATKSVEYLQAKEENRLNDFMKTKHYNDLKMMATIVDWDFLKDFLKDLELKWNGFKVPRFIDKKINPLYSINIKLLKRDLLQ</sequence>
<dbReference type="EMBL" id="AE010299">
    <property type="protein sequence ID" value="AAM05051.1"/>
    <property type="molecule type" value="Genomic_DNA"/>
</dbReference>
<dbReference type="HOGENOM" id="CLU_1192618_0_0_2"/>
<dbReference type="Proteomes" id="UP000002487">
    <property type="component" value="Chromosome"/>
</dbReference>
<dbReference type="AlphaFoldDB" id="Q8TQA7"/>
<accession>Q8TQA7</accession>
<dbReference type="KEGG" id="mac:MA_1643"/>
<name>Q8TQA7_METAC</name>
<dbReference type="InParanoid" id="Q8TQA7"/>
<evidence type="ECO:0000313" key="1">
    <source>
        <dbReference type="EMBL" id="AAM05051.1"/>
    </source>
</evidence>
<dbReference type="GeneID" id="1473531"/>
<protein>
    <submittedName>
        <fullName evidence="1">Uncharacterized protein</fullName>
    </submittedName>
</protein>
<keyword evidence="2" id="KW-1185">Reference proteome</keyword>
<organism evidence="1 2">
    <name type="scientific">Methanosarcina acetivorans (strain ATCC 35395 / DSM 2834 / JCM 12185 / C2A)</name>
    <dbReference type="NCBI Taxonomy" id="188937"/>
    <lineage>
        <taxon>Archaea</taxon>
        <taxon>Methanobacteriati</taxon>
        <taxon>Methanobacteriota</taxon>
        <taxon>Stenosarchaea group</taxon>
        <taxon>Methanomicrobia</taxon>
        <taxon>Methanosarcinales</taxon>
        <taxon>Methanosarcinaceae</taxon>
        <taxon>Methanosarcina</taxon>
    </lineage>
</organism>
<proteinExistence type="predicted"/>
<gene>
    <name evidence="1" type="ordered locus">MA_1643</name>
</gene>
<dbReference type="EnsemblBacteria" id="AAM05051">
    <property type="protein sequence ID" value="AAM05051"/>
    <property type="gene ID" value="MA_1643"/>
</dbReference>
<reference evidence="1 2" key="1">
    <citation type="journal article" date="2002" name="Genome Res.">
        <title>The genome of Methanosarcina acetivorans reveals extensive metabolic and physiological diversity.</title>
        <authorList>
            <person name="Galagan J.E."/>
            <person name="Nusbaum C."/>
            <person name="Roy A."/>
            <person name="Endrizzi M.G."/>
            <person name="Macdonald P."/>
            <person name="FitzHugh W."/>
            <person name="Calvo S."/>
            <person name="Engels R."/>
            <person name="Smirnov S."/>
            <person name="Atnoor D."/>
            <person name="Brown A."/>
            <person name="Allen N."/>
            <person name="Naylor J."/>
            <person name="Stange-Thomann N."/>
            <person name="DeArellano K."/>
            <person name="Johnson R."/>
            <person name="Linton L."/>
            <person name="McEwan P."/>
            <person name="McKernan K."/>
            <person name="Talamas J."/>
            <person name="Tirrell A."/>
            <person name="Ye W."/>
            <person name="Zimmer A."/>
            <person name="Barber R.D."/>
            <person name="Cann I."/>
            <person name="Graham D.E."/>
            <person name="Grahame D.A."/>
            <person name="Guss A."/>
            <person name="Hedderich R."/>
            <person name="Ingram-Smith C."/>
            <person name="Kuettner C.H."/>
            <person name="Krzycki J.A."/>
            <person name="Leigh J.A."/>
            <person name="Li W."/>
            <person name="Liu J."/>
            <person name="Mukhopadhyay B."/>
            <person name="Reeve J.N."/>
            <person name="Smith K."/>
            <person name="Springer T.A."/>
            <person name="Umayam L.A."/>
            <person name="White O."/>
            <person name="White R.H."/>
            <person name="de Macario E.C."/>
            <person name="Ferry J.G."/>
            <person name="Jarrell K.F."/>
            <person name="Jing H."/>
            <person name="Macario A.J.L."/>
            <person name="Paulsen I."/>
            <person name="Pritchett M."/>
            <person name="Sowers K.R."/>
            <person name="Swanson R.V."/>
            <person name="Zinder S.H."/>
            <person name="Lander E."/>
            <person name="Metcalf W.W."/>
            <person name="Birren B."/>
        </authorList>
    </citation>
    <scope>NUCLEOTIDE SEQUENCE [LARGE SCALE GENOMIC DNA]</scope>
    <source>
        <strain evidence="2">ATCC 35395 / DSM 2834 / JCM 12185 / C2A</strain>
    </source>
</reference>